<reference evidence="3" key="1">
    <citation type="submission" date="2014-04" db="EMBL/GenBank/DDBJ databases">
        <title>Evolutionary Origins and Diversification of the Mycorrhizal Mutualists.</title>
        <authorList>
            <consortium name="DOE Joint Genome Institute"/>
            <consortium name="Mycorrhizal Genomics Consortium"/>
            <person name="Kohler A."/>
            <person name="Kuo A."/>
            <person name="Nagy L.G."/>
            <person name="Floudas D."/>
            <person name="Copeland A."/>
            <person name="Barry K.W."/>
            <person name="Cichocki N."/>
            <person name="Veneault-Fourrey C."/>
            <person name="LaButti K."/>
            <person name="Lindquist E.A."/>
            <person name="Lipzen A."/>
            <person name="Lundell T."/>
            <person name="Morin E."/>
            <person name="Murat C."/>
            <person name="Riley R."/>
            <person name="Ohm R."/>
            <person name="Sun H."/>
            <person name="Tunlid A."/>
            <person name="Henrissat B."/>
            <person name="Grigoriev I.V."/>
            <person name="Hibbett D.S."/>
            <person name="Martin F."/>
        </authorList>
    </citation>
    <scope>NUCLEOTIDE SEQUENCE [LARGE SCALE GENOMIC DNA]</scope>
    <source>
        <strain evidence="3">FD-334 SS-4</strain>
    </source>
</reference>
<evidence type="ECO:0000313" key="3">
    <source>
        <dbReference type="Proteomes" id="UP000054270"/>
    </source>
</evidence>
<protein>
    <submittedName>
        <fullName evidence="2">Uncharacterized protein</fullName>
    </submittedName>
</protein>
<dbReference type="AlphaFoldDB" id="A0A0D2LTS9"/>
<organism evidence="2 3">
    <name type="scientific">Hypholoma sublateritium (strain FD-334 SS-4)</name>
    <dbReference type="NCBI Taxonomy" id="945553"/>
    <lineage>
        <taxon>Eukaryota</taxon>
        <taxon>Fungi</taxon>
        <taxon>Dikarya</taxon>
        <taxon>Basidiomycota</taxon>
        <taxon>Agaricomycotina</taxon>
        <taxon>Agaricomycetes</taxon>
        <taxon>Agaricomycetidae</taxon>
        <taxon>Agaricales</taxon>
        <taxon>Agaricineae</taxon>
        <taxon>Strophariaceae</taxon>
        <taxon>Hypholoma</taxon>
    </lineage>
</organism>
<sequence length="186" mass="20436">MRWTLCEEDDGNTSAPSSEFTKHVYGQARPPPHALHAAQTPPPHSIFTALGVSASIIAITDNAAQDAVMEDSGHAADDMTLTPYTLLERYMRFIEQEHDARRETRLQGQNFDYLVEININQVPAAHSRRRGSPNFTALVAVGTISYLPPSQVLLHIYEIGQRRPPTPGVPPSYRAVNNAENAPAPA</sequence>
<name>A0A0D2LTS9_HYPSF</name>
<dbReference type="Proteomes" id="UP000054270">
    <property type="component" value="Unassembled WGS sequence"/>
</dbReference>
<proteinExistence type="predicted"/>
<accession>A0A0D2LTS9</accession>
<feature type="compositionally biased region" description="Low complexity" evidence="1">
    <location>
        <begin position="175"/>
        <end position="186"/>
    </location>
</feature>
<feature type="region of interest" description="Disordered" evidence="1">
    <location>
        <begin position="164"/>
        <end position="186"/>
    </location>
</feature>
<evidence type="ECO:0000256" key="1">
    <source>
        <dbReference type="SAM" id="MobiDB-lite"/>
    </source>
</evidence>
<evidence type="ECO:0000313" key="2">
    <source>
        <dbReference type="EMBL" id="KJA14218.1"/>
    </source>
</evidence>
<keyword evidence="3" id="KW-1185">Reference proteome</keyword>
<dbReference type="EMBL" id="KN817689">
    <property type="protein sequence ID" value="KJA14218.1"/>
    <property type="molecule type" value="Genomic_DNA"/>
</dbReference>
<gene>
    <name evidence="2" type="ORF">HYPSUDRAFT_208883</name>
</gene>